<evidence type="ECO:0000313" key="11">
    <source>
        <dbReference type="Proteomes" id="UP000471298"/>
    </source>
</evidence>
<evidence type="ECO:0000256" key="5">
    <source>
        <dbReference type="ARBA" id="ARBA00023015"/>
    </source>
</evidence>
<dbReference type="Pfam" id="PF22811">
    <property type="entry name" value="Zn_ribbon_NrdR"/>
    <property type="match status" value="1"/>
</dbReference>
<dbReference type="GO" id="GO:0003677">
    <property type="term" value="F:DNA binding"/>
    <property type="evidence" value="ECO:0007669"/>
    <property type="project" value="UniProtKB-KW"/>
</dbReference>
<evidence type="ECO:0000256" key="3">
    <source>
        <dbReference type="ARBA" id="ARBA00022771"/>
    </source>
</evidence>
<comment type="similarity">
    <text evidence="8">Belongs to the NrdR family.</text>
</comment>
<comment type="function">
    <text evidence="8">Negatively regulates transcription of bacterial ribonucleotide reductase nrd genes and operons by binding to NrdR-boxes.</text>
</comment>
<name>A0A6N7EUJ0_9GAMM</name>
<dbReference type="AlphaFoldDB" id="A0A6N7EUJ0"/>
<evidence type="ECO:0000313" key="10">
    <source>
        <dbReference type="EMBL" id="MPV85285.1"/>
    </source>
</evidence>
<evidence type="ECO:0000259" key="9">
    <source>
        <dbReference type="PROSITE" id="PS51161"/>
    </source>
</evidence>
<keyword evidence="2 8" id="KW-0547">Nucleotide-binding</keyword>
<keyword evidence="8" id="KW-0479">Metal-binding</keyword>
<dbReference type="FunCoup" id="A0A6N7EUJ0">
    <property type="interactions" value="225"/>
</dbReference>
<keyword evidence="7 8" id="KW-0804">Transcription</keyword>
<dbReference type="EMBL" id="WHNW01000001">
    <property type="protein sequence ID" value="MPV85285.1"/>
    <property type="molecule type" value="Genomic_DNA"/>
</dbReference>
<dbReference type="HAMAP" id="MF_00440">
    <property type="entry name" value="NrdR"/>
    <property type="match status" value="1"/>
</dbReference>
<keyword evidence="1 8" id="KW-0678">Repressor</keyword>
<dbReference type="PROSITE" id="PS51161">
    <property type="entry name" value="ATP_CONE"/>
    <property type="match status" value="1"/>
</dbReference>
<dbReference type="GO" id="GO:0008270">
    <property type="term" value="F:zinc ion binding"/>
    <property type="evidence" value="ECO:0007669"/>
    <property type="project" value="UniProtKB-UniRule"/>
</dbReference>
<protein>
    <recommendedName>
        <fullName evidence="8">Transcriptional repressor NrdR</fullName>
    </recommendedName>
</protein>
<dbReference type="InterPro" id="IPR003796">
    <property type="entry name" value="RNR_NrdR-like"/>
</dbReference>
<dbReference type="PANTHER" id="PTHR30455">
    <property type="entry name" value="TRANSCRIPTIONAL REPRESSOR NRDR"/>
    <property type="match status" value="1"/>
</dbReference>
<dbReference type="PANTHER" id="PTHR30455:SF2">
    <property type="entry name" value="TRANSCRIPTIONAL REPRESSOR NRDR"/>
    <property type="match status" value="1"/>
</dbReference>
<comment type="cofactor">
    <cofactor evidence="8">
        <name>Zn(2+)</name>
        <dbReference type="ChEBI" id="CHEBI:29105"/>
    </cofactor>
    <text evidence="8">Binds 1 zinc ion.</text>
</comment>
<dbReference type="NCBIfam" id="TIGR00244">
    <property type="entry name" value="transcriptional regulator NrdR"/>
    <property type="match status" value="1"/>
</dbReference>
<keyword evidence="11" id="KW-1185">Reference proteome</keyword>
<accession>A0A6N7EUJ0</accession>
<keyword evidence="4 8" id="KW-0067">ATP-binding</keyword>
<dbReference type="InterPro" id="IPR055173">
    <property type="entry name" value="NrdR-like_N"/>
</dbReference>
<dbReference type="GO" id="GO:0045892">
    <property type="term" value="P:negative regulation of DNA-templated transcription"/>
    <property type="evidence" value="ECO:0007669"/>
    <property type="project" value="UniProtKB-UniRule"/>
</dbReference>
<proteinExistence type="inferred from homology"/>
<keyword evidence="6 8" id="KW-0238">DNA-binding</keyword>
<comment type="caution">
    <text evidence="10">The sequence shown here is derived from an EMBL/GenBank/DDBJ whole genome shotgun (WGS) entry which is preliminary data.</text>
</comment>
<evidence type="ECO:0000256" key="1">
    <source>
        <dbReference type="ARBA" id="ARBA00022491"/>
    </source>
</evidence>
<dbReference type="Pfam" id="PF03477">
    <property type="entry name" value="ATP-cone"/>
    <property type="match status" value="1"/>
</dbReference>
<keyword evidence="8" id="KW-0862">Zinc</keyword>
<evidence type="ECO:0000256" key="7">
    <source>
        <dbReference type="ARBA" id="ARBA00023163"/>
    </source>
</evidence>
<keyword evidence="3 8" id="KW-0863">Zinc-finger</keyword>
<sequence length="157" mass="18475">MICPFCQFENTRVIDSRLVVESNKIRRRRQCERCEERFTTYEMIEDFYPMLVKGDGRREAYNPNKVRAGINRAIEKRPITAEQVDAVIHFIETQLRSSADKEIPAKAIGEWIMQQLIEIDEVAYVRFASVYRSFQDVSAFQREIERLQASFIDKGQS</sequence>
<dbReference type="InParanoid" id="A0A6N7EUJ0"/>
<dbReference type="Proteomes" id="UP000471298">
    <property type="component" value="Unassembled WGS sequence"/>
</dbReference>
<evidence type="ECO:0000256" key="4">
    <source>
        <dbReference type="ARBA" id="ARBA00022840"/>
    </source>
</evidence>
<dbReference type="RefSeq" id="WP_152808385.1">
    <property type="nucleotide sequence ID" value="NZ_WHNW01000001.1"/>
</dbReference>
<evidence type="ECO:0000256" key="6">
    <source>
        <dbReference type="ARBA" id="ARBA00023125"/>
    </source>
</evidence>
<organism evidence="10 11">
    <name type="scientific">Ostreibacterium oceani</name>
    <dbReference type="NCBI Taxonomy" id="2654998"/>
    <lineage>
        <taxon>Bacteria</taxon>
        <taxon>Pseudomonadati</taxon>
        <taxon>Pseudomonadota</taxon>
        <taxon>Gammaproteobacteria</taxon>
        <taxon>Cardiobacteriales</taxon>
        <taxon>Ostreibacteriaceae</taxon>
        <taxon>Ostreibacterium</taxon>
    </lineage>
</organism>
<dbReference type="InterPro" id="IPR005144">
    <property type="entry name" value="ATP-cone_dom"/>
</dbReference>
<gene>
    <name evidence="8 10" type="primary">nrdR</name>
    <name evidence="10" type="ORF">GCU85_00875</name>
</gene>
<keyword evidence="5 8" id="KW-0805">Transcription regulation</keyword>
<evidence type="ECO:0000256" key="2">
    <source>
        <dbReference type="ARBA" id="ARBA00022741"/>
    </source>
</evidence>
<feature type="domain" description="ATP-cone" evidence="9">
    <location>
        <begin position="49"/>
        <end position="139"/>
    </location>
</feature>
<dbReference type="GO" id="GO:0005524">
    <property type="term" value="F:ATP binding"/>
    <property type="evidence" value="ECO:0007669"/>
    <property type="project" value="UniProtKB-UniRule"/>
</dbReference>
<evidence type="ECO:0000256" key="8">
    <source>
        <dbReference type="HAMAP-Rule" id="MF_00440"/>
    </source>
</evidence>
<reference evidence="10 11" key="1">
    <citation type="submission" date="2019-10" db="EMBL/GenBank/DDBJ databases">
        <title>Cardiobacteriales fam. a chemoheterotrophic member of the order Cardiobacteriales, and proposal of Cardiobacteriales fam. nov.</title>
        <authorList>
            <person name="Wang C."/>
        </authorList>
    </citation>
    <scope>NUCLEOTIDE SEQUENCE [LARGE SCALE GENOMIC DNA]</scope>
    <source>
        <strain evidence="10 11">ML27</strain>
    </source>
</reference>
<feature type="zinc finger region" evidence="8">
    <location>
        <begin position="3"/>
        <end position="34"/>
    </location>
</feature>